<organism evidence="6 7">
    <name type="scientific">Niallia nealsonii</name>
    <dbReference type="NCBI Taxonomy" id="115979"/>
    <lineage>
        <taxon>Bacteria</taxon>
        <taxon>Bacillati</taxon>
        <taxon>Bacillota</taxon>
        <taxon>Bacilli</taxon>
        <taxon>Bacillales</taxon>
        <taxon>Bacillaceae</taxon>
        <taxon>Niallia</taxon>
    </lineage>
</organism>
<keyword evidence="7" id="KW-1185">Reference proteome</keyword>
<dbReference type="Pfam" id="PF01380">
    <property type="entry name" value="SIS"/>
    <property type="match status" value="1"/>
</dbReference>
<dbReference type="PROSITE" id="PS51071">
    <property type="entry name" value="HTH_RPIR"/>
    <property type="match status" value="1"/>
</dbReference>
<proteinExistence type="predicted"/>
<dbReference type="InterPro" id="IPR035472">
    <property type="entry name" value="RpiR-like_SIS"/>
</dbReference>
<dbReference type="InterPro" id="IPR047640">
    <property type="entry name" value="RpiR-like"/>
</dbReference>
<evidence type="ECO:0000256" key="2">
    <source>
        <dbReference type="ARBA" id="ARBA00023125"/>
    </source>
</evidence>
<dbReference type="InterPro" id="IPR036388">
    <property type="entry name" value="WH-like_DNA-bd_sf"/>
</dbReference>
<keyword evidence="3" id="KW-0804">Transcription</keyword>
<dbReference type="Gene3D" id="1.10.10.10">
    <property type="entry name" value="Winged helix-like DNA-binding domain superfamily/Winged helix DNA-binding domain"/>
    <property type="match status" value="1"/>
</dbReference>
<evidence type="ECO:0000313" key="7">
    <source>
        <dbReference type="Proteomes" id="UP000233375"/>
    </source>
</evidence>
<protein>
    <submittedName>
        <fullName evidence="6">MurR/RpiR family transcriptional regulator</fullName>
    </submittedName>
</protein>
<dbReference type="GO" id="GO:0097367">
    <property type="term" value="F:carbohydrate derivative binding"/>
    <property type="evidence" value="ECO:0007669"/>
    <property type="project" value="InterPro"/>
</dbReference>
<feature type="domain" description="SIS" evidence="5">
    <location>
        <begin position="106"/>
        <end position="248"/>
    </location>
</feature>
<dbReference type="Proteomes" id="UP000233375">
    <property type="component" value="Unassembled WGS sequence"/>
</dbReference>
<dbReference type="InterPro" id="IPR009057">
    <property type="entry name" value="Homeodomain-like_sf"/>
</dbReference>
<dbReference type="SUPFAM" id="SSF46689">
    <property type="entry name" value="Homeodomain-like"/>
    <property type="match status" value="1"/>
</dbReference>
<dbReference type="GO" id="GO:0003677">
    <property type="term" value="F:DNA binding"/>
    <property type="evidence" value="ECO:0007669"/>
    <property type="project" value="UniProtKB-KW"/>
</dbReference>
<dbReference type="OrthoDB" id="6590756at2"/>
<dbReference type="PANTHER" id="PTHR30514">
    <property type="entry name" value="GLUCOKINASE"/>
    <property type="match status" value="1"/>
</dbReference>
<dbReference type="PROSITE" id="PS51464">
    <property type="entry name" value="SIS"/>
    <property type="match status" value="1"/>
</dbReference>
<feature type="domain" description="HTH rpiR-type" evidence="4">
    <location>
        <begin position="1"/>
        <end position="77"/>
    </location>
</feature>
<name>A0A2N0Z2H2_9BACI</name>
<dbReference type="InterPro" id="IPR046348">
    <property type="entry name" value="SIS_dom_sf"/>
</dbReference>
<evidence type="ECO:0000256" key="1">
    <source>
        <dbReference type="ARBA" id="ARBA00023015"/>
    </source>
</evidence>
<reference evidence="6 7" key="1">
    <citation type="journal article" date="2003" name="Int. J. Syst. Evol. Microbiol.">
        <title>Bacillus nealsonii sp. nov., isolated from a spacecraft-assembly facility, whose spores are gamma-radiation resistant.</title>
        <authorList>
            <person name="Venkateswaran K."/>
            <person name="Kempf M."/>
            <person name="Chen F."/>
            <person name="Satomi M."/>
            <person name="Nicholson W."/>
            <person name="Kern R."/>
        </authorList>
    </citation>
    <scope>NUCLEOTIDE SEQUENCE [LARGE SCALE GENOMIC DNA]</scope>
    <source>
        <strain evidence="6 7">FO-92</strain>
    </source>
</reference>
<dbReference type="Gene3D" id="3.40.50.10490">
    <property type="entry name" value="Glucose-6-phosphate isomerase like protein, domain 1"/>
    <property type="match status" value="1"/>
</dbReference>
<comment type="caution">
    <text evidence="6">The sequence shown here is derived from an EMBL/GenBank/DDBJ whole genome shotgun (WGS) entry which is preliminary data.</text>
</comment>
<dbReference type="Pfam" id="PF01418">
    <property type="entry name" value="HTH_6"/>
    <property type="match status" value="1"/>
</dbReference>
<dbReference type="SUPFAM" id="SSF53697">
    <property type="entry name" value="SIS domain"/>
    <property type="match status" value="1"/>
</dbReference>
<evidence type="ECO:0000256" key="3">
    <source>
        <dbReference type="ARBA" id="ARBA00023163"/>
    </source>
</evidence>
<dbReference type="InterPro" id="IPR000281">
    <property type="entry name" value="HTH_RpiR"/>
</dbReference>
<dbReference type="CDD" id="cd05013">
    <property type="entry name" value="SIS_RpiR"/>
    <property type="match status" value="1"/>
</dbReference>
<dbReference type="AlphaFoldDB" id="A0A2N0Z2H2"/>
<evidence type="ECO:0000259" key="5">
    <source>
        <dbReference type="PROSITE" id="PS51464"/>
    </source>
</evidence>
<sequence>MKLEELINKNYNQFHENDFHILKYILNNRSTCYKLNINDLAKKCNVSRSSVLRLAQKLNFSGYSEFRVFLKWEDEEEEVNQSYIGTLSNDLEATLKHLQDKNFNEMCELIDRSERIFVYGTGSAQLNAAHELQRAFIVQHRYLTIIHDETKFEVILPDLKPNDLLIIISLSGDTPTLVPKTQKLVAKGVPFISITNMKNNTLAQMTPYNLYATTTSVPTSSGVDYTSLASFFIVGEVLASQYLEYKERKRKE</sequence>
<keyword evidence="1" id="KW-0805">Transcription regulation</keyword>
<evidence type="ECO:0000259" key="4">
    <source>
        <dbReference type="PROSITE" id="PS51071"/>
    </source>
</evidence>
<accession>A0A2N0Z2H2</accession>
<keyword evidence="2" id="KW-0238">DNA-binding</keyword>
<dbReference type="InterPro" id="IPR001347">
    <property type="entry name" value="SIS_dom"/>
</dbReference>
<dbReference type="RefSeq" id="WP_101177109.1">
    <property type="nucleotide sequence ID" value="NZ_PISE01000020.1"/>
</dbReference>
<evidence type="ECO:0000313" key="6">
    <source>
        <dbReference type="EMBL" id="PKG23718.1"/>
    </source>
</evidence>
<gene>
    <name evidence="6" type="ORF">CWS01_10265</name>
</gene>
<dbReference type="GO" id="GO:0003700">
    <property type="term" value="F:DNA-binding transcription factor activity"/>
    <property type="evidence" value="ECO:0007669"/>
    <property type="project" value="InterPro"/>
</dbReference>
<dbReference type="PANTHER" id="PTHR30514:SF1">
    <property type="entry name" value="HTH-TYPE TRANSCRIPTIONAL REGULATOR HEXR-RELATED"/>
    <property type="match status" value="1"/>
</dbReference>
<dbReference type="EMBL" id="PISE01000020">
    <property type="protein sequence ID" value="PKG23718.1"/>
    <property type="molecule type" value="Genomic_DNA"/>
</dbReference>
<dbReference type="GO" id="GO:1901135">
    <property type="term" value="P:carbohydrate derivative metabolic process"/>
    <property type="evidence" value="ECO:0007669"/>
    <property type="project" value="InterPro"/>
</dbReference>